<reference evidence="2 3" key="1">
    <citation type="submission" date="2020-04" db="EMBL/GenBank/DDBJ databases">
        <title>Genome sequencing of novel species.</title>
        <authorList>
            <person name="Heo J."/>
            <person name="Kim S.-J."/>
            <person name="Kim J.-S."/>
            <person name="Hong S.-B."/>
            <person name="Kwon S.-W."/>
        </authorList>
    </citation>
    <scope>NUCLEOTIDE SEQUENCE [LARGE SCALE GENOMIC DNA]</scope>
    <source>
        <strain evidence="2 3">MFER-1</strain>
    </source>
</reference>
<dbReference type="InterPro" id="IPR036010">
    <property type="entry name" value="2Fe-2S_ferredoxin-like_sf"/>
</dbReference>
<dbReference type="Gene3D" id="3.10.20.440">
    <property type="entry name" value="2Fe-2S iron-sulphur cluster binding domain, sarcosine oxidase, alpha subunit, N-terminal domain"/>
    <property type="match status" value="1"/>
</dbReference>
<name>A0A7Z2VQW3_9BACL</name>
<evidence type="ECO:0000313" key="3">
    <source>
        <dbReference type="Proteomes" id="UP000502248"/>
    </source>
</evidence>
<organism evidence="2 3">
    <name type="scientific">Cohnella herbarum</name>
    <dbReference type="NCBI Taxonomy" id="2728023"/>
    <lineage>
        <taxon>Bacteria</taxon>
        <taxon>Bacillati</taxon>
        <taxon>Bacillota</taxon>
        <taxon>Bacilli</taxon>
        <taxon>Bacillales</taxon>
        <taxon>Paenibacillaceae</taxon>
        <taxon>Cohnella</taxon>
    </lineage>
</organism>
<dbReference type="InterPro" id="IPR042204">
    <property type="entry name" value="2Fe-2S-bd_N"/>
</dbReference>
<dbReference type="GO" id="GO:0051536">
    <property type="term" value="F:iron-sulfur cluster binding"/>
    <property type="evidence" value="ECO:0007669"/>
    <property type="project" value="InterPro"/>
</dbReference>
<dbReference type="GO" id="GO:0016491">
    <property type="term" value="F:oxidoreductase activity"/>
    <property type="evidence" value="ECO:0007669"/>
    <property type="project" value="UniProtKB-KW"/>
</dbReference>
<dbReference type="EMBL" id="CP051680">
    <property type="protein sequence ID" value="QJD87813.1"/>
    <property type="molecule type" value="Genomic_DNA"/>
</dbReference>
<dbReference type="AlphaFoldDB" id="A0A7Z2VQW3"/>
<proteinExistence type="predicted"/>
<dbReference type="Proteomes" id="UP000502248">
    <property type="component" value="Chromosome"/>
</dbReference>
<accession>A0A7Z2VQW3</accession>
<keyword evidence="3" id="KW-1185">Reference proteome</keyword>
<evidence type="ECO:0000313" key="2">
    <source>
        <dbReference type="EMBL" id="QJD87813.1"/>
    </source>
</evidence>
<dbReference type="RefSeq" id="WP_169284055.1">
    <property type="nucleotide sequence ID" value="NZ_CP051680.1"/>
</dbReference>
<dbReference type="Pfam" id="PF13510">
    <property type="entry name" value="Fer2_4"/>
    <property type="match status" value="1"/>
</dbReference>
<sequence>MTFGRIELHPVLGKLPDAPLIEVVFDGQRLFGLEGESIAATLLANGIRKLRVQEESDNPRGIYCNIGHCMECRVSVDGFSGIRACMTPVKEGMTISSGIKLPLPFRHTPPSERSGGA</sequence>
<dbReference type="SUPFAM" id="SSF54292">
    <property type="entry name" value="2Fe-2S ferredoxin-like"/>
    <property type="match status" value="1"/>
</dbReference>
<evidence type="ECO:0000256" key="1">
    <source>
        <dbReference type="ARBA" id="ARBA00023002"/>
    </source>
</evidence>
<gene>
    <name evidence="2" type="ORF">HH215_34555</name>
</gene>
<dbReference type="KEGG" id="cheb:HH215_34555"/>
<keyword evidence="1" id="KW-0560">Oxidoreductase</keyword>
<protein>
    <submittedName>
        <fullName evidence="2">(2Fe-2S)-binding protein</fullName>
    </submittedName>
</protein>